<dbReference type="Proteomes" id="UP000251995">
    <property type="component" value="Chromosome"/>
</dbReference>
<dbReference type="KEGG" id="acij:JS278_01107"/>
<dbReference type="EMBL" id="CP025198">
    <property type="protein sequence ID" value="AXE38290.1"/>
    <property type="molecule type" value="Genomic_DNA"/>
</dbReference>
<dbReference type="InterPro" id="IPR038157">
    <property type="entry name" value="FeoA_core_dom"/>
</dbReference>
<dbReference type="Pfam" id="PF04023">
    <property type="entry name" value="FeoA"/>
    <property type="match status" value="1"/>
</dbReference>
<keyword evidence="1" id="KW-0408">Iron</keyword>
<proteinExistence type="predicted"/>
<name>A0A344USP2_9ACTN</name>
<gene>
    <name evidence="3" type="ORF">JS278_01107</name>
</gene>
<reference evidence="3 4" key="1">
    <citation type="submission" date="2017-12" db="EMBL/GenBank/DDBJ databases">
        <title>The whole genome sequence of the Acidipropionibacterium virtanenii sp. nov. type strain JS278.</title>
        <authorList>
            <person name="Laine P."/>
            <person name="Deptula P."/>
            <person name="Varmanen P."/>
            <person name="Auvinen P."/>
        </authorList>
    </citation>
    <scope>NUCLEOTIDE SEQUENCE [LARGE SCALE GENOMIC DNA]</scope>
    <source>
        <strain evidence="3 4">JS278</strain>
    </source>
</reference>
<feature type="domain" description="Ferrous iron transporter FeoA-like" evidence="2">
    <location>
        <begin position="25"/>
        <end position="96"/>
    </location>
</feature>
<dbReference type="AlphaFoldDB" id="A0A344USP2"/>
<keyword evidence="4" id="KW-1185">Reference proteome</keyword>
<dbReference type="Gene3D" id="2.30.30.90">
    <property type="match status" value="1"/>
</dbReference>
<dbReference type="GO" id="GO:0046914">
    <property type="term" value="F:transition metal ion binding"/>
    <property type="evidence" value="ECO:0007669"/>
    <property type="project" value="InterPro"/>
</dbReference>
<evidence type="ECO:0000256" key="1">
    <source>
        <dbReference type="ARBA" id="ARBA00023004"/>
    </source>
</evidence>
<dbReference type="InterPro" id="IPR007167">
    <property type="entry name" value="Fe-transptr_FeoA-like"/>
</dbReference>
<evidence type="ECO:0000259" key="2">
    <source>
        <dbReference type="SMART" id="SM00899"/>
    </source>
</evidence>
<evidence type="ECO:0000313" key="4">
    <source>
        <dbReference type="Proteomes" id="UP000251995"/>
    </source>
</evidence>
<sequence length="100" mass="10503">MAMSSSATGIPGDPESVLDLRPVDESLASCVVDEERVLVRAEGDLRMRRRLAALGLRRGAPVTLMMRTAGGGAVVSVAGSRIALDRSMLRSLHISTGEVA</sequence>
<dbReference type="SMART" id="SM00899">
    <property type="entry name" value="FeoA"/>
    <property type="match status" value="1"/>
</dbReference>
<protein>
    <recommendedName>
        <fullName evidence="2">Ferrous iron transporter FeoA-like domain-containing protein</fullName>
    </recommendedName>
</protein>
<dbReference type="InterPro" id="IPR008988">
    <property type="entry name" value="Transcriptional_repressor_C"/>
</dbReference>
<organism evidence="3 4">
    <name type="scientific">Acidipropionibacterium virtanenii</name>
    <dbReference type="NCBI Taxonomy" id="2057246"/>
    <lineage>
        <taxon>Bacteria</taxon>
        <taxon>Bacillati</taxon>
        <taxon>Actinomycetota</taxon>
        <taxon>Actinomycetes</taxon>
        <taxon>Propionibacteriales</taxon>
        <taxon>Propionibacteriaceae</taxon>
        <taxon>Acidipropionibacterium</taxon>
    </lineage>
</organism>
<accession>A0A344USP2</accession>
<evidence type="ECO:0000313" key="3">
    <source>
        <dbReference type="EMBL" id="AXE38290.1"/>
    </source>
</evidence>
<dbReference type="SUPFAM" id="SSF50037">
    <property type="entry name" value="C-terminal domain of transcriptional repressors"/>
    <property type="match status" value="1"/>
</dbReference>